<dbReference type="Pfam" id="PF00239">
    <property type="entry name" value="Resolvase"/>
    <property type="match status" value="1"/>
</dbReference>
<dbReference type="Proteomes" id="UP001220022">
    <property type="component" value="Unassembled WGS sequence"/>
</dbReference>
<protein>
    <submittedName>
        <fullName evidence="4">Recombinase family protein</fullName>
    </submittedName>
</protein>
<dbReference type="InterPro" id="IPR006119">
    <property type="entry name" value="Resolv_N"/>
</dbReference>
<dbReference type="InterPro" id="IPR038109">
    <property type="entry name" value="DNA_bind_recomb_sf"/>
</dbReference>
<accession>A0ABT5Z9Q1</accession>
<sequence>MTSTNLMTCIDVAARALALEQGRTPVGIYVRLSEDKALRAGSEGREEGEQVAEQRRRLHEAAPNLGCVIVREYNDNNTPASDPFIVRRDFEQMLKDLESGEIRGFLFTHSDRVARLEYDAARVNRLFTMFPSYVGRALDGGTDLSTQEGRTMFMVQATMGAYEVHNTKRRVSGTNKSRALKGKKHGGPRAFGWNEDGTLHPKESKDLLEAVRAIPGGKLVGEVRKEWIDEGYTPKANKRSRESGNNWTLQHSTVEARLVNPRNCGYVVYIPQQLHRESSRLWLPDHVLYKDGKPVIGDWEAACTPEEWAACVSAIETRKESNREGNPNHDTSPAYFLTGIARCGECFFPMRASLYTKGTGAYAKYRFRYQCRSSLGGCGGVSRVGPPVDDLVETAFLDDLRKRLKKSKVKVEVVDPTKNDARLKEIAWEKDQVKIRRNEKRISVIEAMDAIEHLEKEEAQLVKETRQLQAAKARATIDTDEKILTEWVDYTTSEKRARLKHSIRAVLIHQVGRGKRFDPAYIEILWTKDEQNTAPNTPAT</sequence>
<evidence type="ECO:0000256" key="1">
    <source>
        <dbReference type="SAM" id="Coils"/>
    </source>
</evidence>
<dbReference type="SMART" id="SM00857">
    <property type="entry name" value="Resolvase"/>
    <property type="match status" value="1"/>
</dbReference>
<feature type="compositionally biased region" description="Basic residues" evidence="2">
    <location>
        <begin position="178"/>
        <end position="187"/>
    </location>
</feature>
<dbReference type="CDD" id="cd00338">
    <property type="entry name" value="Ser_Recombinase"/>
    <property type="match status" value="1"/>
</dbReference>
<keyword evidence="1" id="KW-0175">Coiled coil</keyword>
<evidence type="ECO:0000313" key="4">
    <source>
        <dbReference type="EMBL" id="MDF2260547.1"/>
    </source>
</evidence>
<evidence type="ECO:0000313" key="5">
    <source>
        <dbReference type="Proteomes" id="UP001220022"/>
    </source>
</evidence>
<gene>
    <name evidence="4" type="ORF">P2L57_34025</name>
</gene>
<organism evidence="4 5">
    <name type="scientific">Streptantibioticus ferralitis</name>
    <dbReference type="NCBI Taxonomy" id="236510"/>
    <lineage>
        <taxon>Bacteria</taxon>
        <taxon>Bacillati</taxon>
        <taxon>Actinomycetota</taxon>
        <taxon>Actinomycetes</taxon>
        <taxon>Kitasatosporales</taxon>
        <taxon>Streptomycetaceae</taxon>
        <taxon>Streptantibioticus</taxon>
    </lineage>
</organism>
<dbReference type="InterPro" id="IPR050639">
    <property type="entry name" value="SSR_resolvase"/>
</dbReference>
<feature type="region of interest" description="Disordered" evidence="2">
    <location>
        <begin position="170"/>
        <end position="196"/>
    </location>
</feature>
<dbReference type="RefSeq" id="WP_275821257.1">
    <property type="nucleotide sequence ID" value="NZ_BAAANM010000034.1"/>
</dbReference>
<dbReference type="PANTHER" id="PTHR30461:SF23">
    <property type="entry name" value="DNA RECOMBINASE-RELATED"/>
    <property type="match status" value="1"/>
</dbReference>
<dbReference type="Gene3D" id="3.90.1750.20">
    <property type="entry name" value="Putative Large Serine Recombinase, Chain B, Domain 2"/>
    <property type="match status" value="1"/>
</dbReference>
<feature type="domain" description="Resolvase/invertase-type recombinase catalytic" evidence="3">
    <location>
        <begin position="26"/>
        <end position="184"/>
    </location>
</feature>
<dbReference type="InterPro" id="IPR036162">
    <property type="entry name" value="Resolvase-like_N_sf"/>
</dbReference>
<dbReference type="SUPFAM" id="SSF53041">
    <property type="entry name" value="Resolvase-like"/>
    <property type="match status" value="1"/>
</dbReference>
<keyword evidence="5" id="KW-1185">Reference proteome</keyword>
<dbReference type="EMBL" id="JARHTQ010000036">
    <property type="protein sequence ID" value="MDF2260547.1"/>
    <property type="molecule type" value="Genomic_DNA"/>
</dbReference>
<dbReference type="Gene3D" id="3.40.50.1390">
    <property type="entry name" value="Resolvase, N-terminal catalytic domain"/>
    <property type="match status" value="1"/>
</dbReference>
<name>A0ABT5Z9Q1_9ACTN</name>
<proteinExistence type="predicted"/>
<evidence type="ECO:0000256" key="2">
    <source>
        <dbReference type="SAM" id="MobiDB-lite"/>
    </source>
</evidence>
<reference evidence="4 5" key="1">
    <citation type="submission" date="2023-03" db="EMBL/GenBank/DDBJ databases">
        <title>Draft genome sequence of type strain Streptomyces ferralitis JCM 14344.</title>
        <authorList>
            <person name="Klaysubun C."/>
            <person name="Duangmal K."/>
        </authorList>
    </citation>
    <scope>NUCLEOTIDE SEQUENCE [LARGE SCALE GENOMIC DNA]</scope>
    <source>
        <strain evidence="4 5">JCM 14344</strain>
    </source>
</reference>
<evidence type="ECO:0000259" key="3">
    <source>
        <dbReference type="SMART" id="SM00857"/>
    </source>
</evidence>
<dbReference type="PANTHER" id="PTHR30461">
    <property type="entry name" value="DNA-INVERTASE FROM LAMBDOID PROPHAGE"/>
    <property type="match status" value="1"/>
</dbReference>
<feature type="coiled-coil region" evidence="1">
    <location>
        <begin position="444"/>
        <end position="474"/>
    </location>
</feature>
<comment type="caution">
    <text evidence="4">The sequence shown here is derived from an EMBL/GenBank/DDBJ whole genome shotgun (WGS) entry which is preliminary data.</text>
</comment>